<evidence type="ECO:0000313" key="10">
    <source>
        <dbReference type="EMBL" id="PDV98261.1"/>
    </source>
</evidence>
<dbReference type="PANTHER" id="PTHR33908">
    <property type="entry name" value="MANNOSYLTRANSFERASE YKCB-RELATED"/>
    <property type="match status" value="1"/>
</dbReference>
<dbReference type="InterPro" id="IPR050297">
    <property type="entry name" value="LipidA_mod_glycosyltrf_83"/>
</dbReference>
<dbReference type="GO" id="GO:0005886">
    <property type="term" value="C:plasma membrane"/>
    <property type="evidence" value="ECO:0007669"/>
    <property type="project" value="UniProtKB-SubCell"/>
</dbReference>
<evidence type="ECO:0000256" key="1">
    <source>
        <dbReference type="ARBA" id="ARBA00004651"/>
    </source>
</evidence>
<feature type="transmembrane region" description="Helical" evidence="9">
    <location>
        <begin position="429"/>
        <end position="449"/>
    </location>
</feature>
<feature type="transmembrane region" description="Helical" evidence="9">
    <location>
        <begin position="189"/>
        <end position="209"/>
    </location>
</feature>
<keyword evidence="7 9" id="KW-0472">Membrane</keyword>
<sequence length="934" mass="100726">MIALPRFRLPQGLYLVPLFVLMLVAPLLGLVLRLAPPLFVDLGVPGDSRFVSGFYQPEVGAGETFRWSGPEARLLLHGATPAPSFLRLRLNGERLLAEETPSVRLQQASIDVVRFDVQDGWRTYTLLLPPDTVATASGVARPLNLVTAVSDPGVTADDLDFRPLGIPVAALQLERIGGIQTPAFARAVWLTWVLAVIVAAIAWLDALLLPRQRRHLWRRASLVSAVGGALLLVWAFRDPSGLAWALPPTPWILGTATLLLVVVSVSTLPLLGAWASRPRNASNAPSASGALTLSAAMALLAVAVGLLNTQLSVAGGLILALVALMLMTGGPYGLGKDLWAQGGPDLSRKYALLLLGLIFLLALGLRFYRLHELPFGLWRDEARHGMFAQLIRDYADYRPIYIASNRVNMPALGLYPFALALHFWGENLWSMRVVSGLAGALTVLPLYGFATWLSGRRSIGLLAALFLAVSSWHITVSRLAFPTVFDPLLTLCGLWLLGWGLCAQPSAGAEKELTVLSVGQRMRALLACLLGGVCLGLAVQTYHTGRMAPIIAAWLALLLLVRAPQAWRGWLVGSLAAAVGLVLTVTPLVIYAFNQPDAFNDRVSQVFLLSEEARRGEPPLRMLDTTLRQHLLMFHGEGDLNGRHHAPGRPMLDYVTGIGMLLGVAGLLRYPLDWRSLMLAGALALGLVPSALAVNGPHGLRGFSAAAFAFMIAAVGWIALWHSLTQRWPAASRPRWLTQGVGATLVTLVLALNAAVYFVLMPPQREVFLVFYPVQSQMGAYVRELAEANGGTLATQVYVPEVVRSDPVFAFLTTGLVVQSFAGAELSEPAEPDAIFLLSGYFAKEEAAALAPILGVNATPTAEGPAFPDGQGVTFYVYKIDRTARIWSGVVRQHPPMSFAPSAYQVRACVPKSALEHSPDHDRDATSYSSPEFG</sequence>
<feature type="compositionally biased region" description="Basic and acidic residues" evidence="8">
    <location>
        <begin position="915"/>
        <end position="925"/>
    </location>
</feature>
<dbReference type="EMBL" id="LYXE01000106">
    <property type="protein sequence ID" value="PDV98261.1"/>
    <property type="molecule type" value="Genomic_DNA"/>
</dbReference>
<keyword evidence="2" id="KW-1003">Cell membrane</keyword>
<evidence type="ECO:0000256" key="3">
    <source>
        <dbReference type="ARBA" id="ARBA00022676"/>
    </source>
</evidence>
<evidence type="ECO:0000313" key="11">
    <source>
        <dbReference type="Proteomes" id="UP000220922"/>
    </source>
</evidence>
<dbReference type="GO" id="GO:0010041">
    <property type="term" value="P:response to iron(III) ion"/>
    <property type="evidence" value="ECO:0007669"/>
    <property type="project" value="TreeGrafter"/>
</dbReference>
<keyword evidence="5 9" id="KW-0812">Transmembrane</keyword>
<feature type="transmembrane region" description="Helical" evidence="9">
    <location>
        <begin position="570"/>
        <end position="593"/>
    </location>
</feature>
<feature type="region of interest" description="Disordered" evidence="8">
    <location>
        <begin position="915"/>
        <end position="934"/>
    </location>
</feature>
<accession>A0A2H3KWF5</accession>
<proteinExistence type="predicted"/>
<feature type="transmembrane region" description="Helical" evidence="9">
    <location>
        <begin position="736"/>
        <end position="760"/>
    </location>
</feature>
<feature type="transmembrane region" description="Helical" evidence="9">
    <location>
        <begin position="287"/>
        <end position="307"/>
    </location>
</feature>
<evidence type="ECO:0000256" key="7">
    <source>
        <dbReference type="ARBA" id="ARBA00023136"/>
    </source>
</evidence>
<dbReference type="PANTHER" id="PTHR33908:SF3">
    <property type="entry name" value="UNDECAPRENYL PHOSPHATE-ALPHA-4-AMINO-4-DEOXY-L-ARABINOSE ARABINOSYL TRANSFERASE"/>
    <property type="match status" value="1"/>
</dbReference>
<reference evidence="10 11" key="1">
    <citation type="submission" date="2016-05" db="EMBL/GenBank/DDBJ databases">
        <authorList>
            <person name="Lavstsen T."/>
            <person name="Jespersen J.S."/>
        </authorList>
    </citation>
    <scope>NUCLEOTIDE SEQUENCE [LARGE SCALE GENOMIC DNA]</scope>
    <source>
        <strain evidence="10 11">B7-9</strain>
    </source>
</reference>
<dbReference type="Proteomes" id="UP000220922">
    <property type="component" value="Unassembled WGS sequence"/>
</dbReference>
<protein>
    <recommendedName>
        <fullName evidence="12">Glycosyltransferase RgtA/B/C/D-like domain-containing protein</fullName>
    </recommendedName>
</protein>
<evidence type="ECO:0000256" key="6">
    <source>
        <dbReference type="ARBA" id="ARBA00022989"/>
    </source>
</evidence>
<feature type="transmembrane region" description="Helical" evidence="9">
    <location>
        <begin position="350"/>
        <end position="368"/>
    </location>
</feature>
<feature type="transmembrane region" description="Helical" evidence="9">
    <location>
        <begin position="313"/>
        <end position="334"/>
    </location>
</feature>
<feature type="transmembrane region" description="Helical" evidence="9">
    <location>
        <begin position="251"/>
        <end position="275"/>
    </location>
</feature>
<keyword evidence="11" id="KW-1185">Reference proteome</keyword>
<organism evidence="10 11">
    <name type="scientific">Candidatus Chloroploca asiatica</name>
    <dbReference type="NCBI Taxonomy" id="1506545"/>
    <lineage>
        <taxon>Bacteria</taxon>
        <taxon>Bacillati</taxon>
        <taxon>Chloroflexota</taxon>
        <taxon>Chloroflexia</taxon>
        <taxon>Chloroflexales</taxon>
        <taxon>Chloroflexineae</taxon>
        <taxon>Oscillochloridaceae</taxon>
        <taxon>Candidatus Chloroploca</taxon>
    </lineage>
</organism>
<feature type="transmembrane region" description="Helical" evidence="9">
    <location>
        <begin position="487"/>
        <end position="503"/>
    </location>
</feature>
<keyword evidence="4" id="KW-0808">Transferase</keyword>
<keyword evidence="6 9" id="KW-1133">Transmembrane helix</keyword>
<dbReference type="GO" id="GO:0016763">
    <property type="term" value="F:pentosyltransferase activity"/>
    <property type="evidence" value="ECO:0007669"/>
    <property type="project" value="TreeGrafter"/>
</dbReference>
<evidence type="ECO:0000256" key="9">
    <source>
        <dbReference type="SAM" id="Phobius"/>
    </source>
</evidence>
<feature type="transmembrane region" description="Helical" evidence="9">
    <location>
        <begin position="461"/>
        <end position="481"/>
    </location>
</feature>
<dbReference type="GO" id="GO:0009103">
    <property type="term" value="P:lipopolysaccharide biosynthetic process"/>
    <property type="evidence" value="ECO:0007669"/>
    <property type="project" value="UniProtKB-ARBA"/>
</dbReference>
<comment type="caution">
    <text evidence="10">The sequence shown here is derived from an EMBL/GenBank/DDBJ whole genome shotgun (WGS) entry which is preliminary data.</text>
</comment>
<evidence type="ECO:0008006" key="12">
    <source>
        <dbReference type="Google" id="ProtNLM"/>
    </source>
</evidence>
<evidence type="ECO:0000256" key="5">
    <source>
        <dbReference type="ARBA" id="ARBA00022692"/>
    </source>
</evidence>
<feature type="transmembrane region" description="Helical" evidence="9">
    <location>
        <begin position="216"/>
        <end position="236"/>
    </location>
</feature>
<feature type="transmembrane region" description="Helical" evidence="9">
    <location>
        <begin position="524"/>
        <end position="541"/>
    </location>
</feature>
<evidence type="ECO:0000256" key="2">
    <source>
        <dbReference type="ARBA" id="ARBA00022475"/>
    </source>
</evidence>
<feature type="transmembrane region" description="Helical" evidence="9">
    <location>
        <begin position="547"/>
        <end position="563"/>
    </location>
</feature>
<dbReference type="AlphaFoldDB" id="A0A2H3KWF5"/>
<name>A0A2H3KWF5_9CHLR</name>
<keyword evidence="3" id="KW-0328">Glycosyltransferase</keyword>
<feature type="transmembrane region" description="Helical" evidence="9">
    <location>
        <begin position="12"/>
        <end position="35"/>
    </location>
</feature>
<gene>
    <name evidence="10" type="ORF">A9Q02_16215</name>
</gene>
<feature type="transmembrane region" description="Helical" evidence="9">
    <location>
        <begin position="677"/>
        <end position="696"/>
    </location>
</feature>
<feature type="transmembrane region" description="Helical" evidence="9">
    <location>
        <begin position="702"/>
        <end position="724"/>
    </location>
</feature>
<evidence type="ECO:0000256" key="8">
    <source>
        <dbReference type="SAM" id="MobiDB-lite"/>
    </source>
</evidence>
<comment type="subcellular location">
    <subcellularLocation>
        <location evidence="1">Cell membrane</location>
        <topology evidence="1">Multi-pass membrane protein</topology>
    </subcellularLocation>
</comment>
<evidence type="ECO:0000256" key="4">
    <source>
        <dbReference type="ARBA" id="ARBA00022679"/>
    </source>
</evidence>
<feature type="transmembrane region" description="Helical" evidence="9">
    <location>
        <begin position="651"/>
        <end position="670"/>
    </location>
</feature>